<proteinExistence type="predicted"/>
<reference evidence="1" key="1">
    <citation type="journal article" date="2014" name="Front. Microbiol.">
        <title>High frequency of phylogenetically diverse reductive dehalogenase-homologous genes in deep subseafloor sedimentary metagenomes.</title>
        <authorList>
            <person name="Kawai M."/>
            <person name="Futagami T."/>
            <person name="Toyoda A."/>
            <person name="Takaki Y."/>
            <person name="Nishi S."/>
            <person name="Hori S."/>
            <person name="Arai W."/>
            <person name="Tsubouchi T."/>
            <person name="Morono Y."/>
            <person name="Uchiyama I."/>
            <person name="Ito T."/>
            <person name="Fujiyama A."/>
            <person name="Inagaki F."/>
            <person name="Takami H."/>
        </authorList>
    </citation>
    <scope>NUCLEOTIDE SEQUENCE</scope>
    <source>
        <strain evidence="1">Expedition CK06-06</strain>
    </source>
</reference>
<dbReference type="AlphaFoldDB" id="X1FDS6"/>
<gene>
    <name evidence="1" type="ORF">S03H2_21202</name>
</gene>
<sequence>RVEDYIASKHKMGPKAPPDITAEEVKLAEELERQLFGFRNDVRYTRFTEAYAGHSGELEMMARDIPDAPKRALRRAADIFEGKGAEALRKFLDTQDWGVIKTGYDPRSIVKPRLHLYPAKPTTFAKGHIQTREGIEYPHEDRNILQRYRSYTKQIIGLTDLAPLIRAFDRVFTEHAPKLADPRQVANVLSRGLNEMKGYREDGGLFVHMIERIYAQVAATVFWRPDLVLRNKFQNWAFNPDFHQGLFMHPRNRFMSKERRAWFELFVTQNRGIIQ</sequence>
<protein>
    <submittedName>
        <fullName evidence="1">Uncharacterized protein</fullName>
    </submittedName>
</protein>
<accession>X1FDS6</accession>
<dbReference type="EMBL" id="BARU01011263">
    <property type="protein sequence ID" value="GAH43137.1"/>
    <property type="molecule type" value="Genomic_DNA"/>
</dbReference>
<name>X1FDS6_9ZZZZ</name>
<organism evidence="1">
    <name type="scientific">marine sediment metagenome</name>
    <dbReference type="NCBI Taxonomy" id="412755"/>
    <lineage>
        <taxon>unclassified sequences</taxon>
        <taxon>metagenomes</taxon>
        <taxon>ecological metagenomes</taxon>
    </lineage>
</organism>
<feature type="non-terminal residue" evidence="1">
    <location>
        <position position="1"/>
    </location>
</feature>
<feature type="non-terminal residue" evidence="1">
    <location>
        <position position="275"/>
    </location>
</feature>
<comment type="caution">
    <text evidence="1">The sequence shown here is derived from an EMBL/GenBank/DDBJ whole genome shotgun (WGS) entry which is preliminary data.</text>
</comment>
<evidence type="ECO:0000313" key="1">
    <source>
        <dbReference type="EMBL" id="GAH43137.1"/>
    </source>
</evidence>